<accession>A0A4Y3M5R6</accession>
<name>A0A4Y3M5R6_9PROT</name>
<proteinExistence type="predicted"/>
<feature type="signal peptide" evidence="1">
    <location>
        <begin position="1"/>
        <end position="18"/>
    </location>
</feature>
<sequence length="321" mass="32841">MKSLAILAGLCIPALACAQSVPTMNPRVTLAGPTGLNAAMQTKADATNGTLTTPTINGGSAVGMGFVNPAITGTNPSFQLQDTSTSNDTARWQFINYLGTLQLNAVNDANTINTNAFTCSRDGYTVTSCSFTAPLTTSAGTFGSPATGDVLGLWPNLYFAPNPNFSGTLTIGGAALPTINLKSTSANVASAIYQGTDGALNLQPNGAGAGTNVFNAGSSFYVHDSVGSAQINMLAAGQSNPVTIWQDTQGNAWFSPTATNADNTIVANGTGTLYFNANSIQFNNPFISDVSKCGNISGSTGCLAVKNDGGDLGYIPWFKAN</sequence>
<dbReference type="Proteomes" id="UP000320772">
    <property type="component" value="Unassembled WGS sequence"/>
</dbReference>
<dbReference type="RefSeq" id="WP_062509911.1">
    <property type="nucleotide sequence ID" value="NZ_BAQZ01000003.1"/>
</dbReference>
<evidence type="ECO:0000313" key="2">
    <source>
        <dbReference type="EMBL" id="GEB03934.1"/>
    </source>
</evidence>
<dbReference type="AlphaFoldDB" id="A0A4Y3M5R6"/>
<evidence type="ECO:0000313" key="3">
    <source>
        <dbReference type="Proteomes" id="UP000320772"/>
    </source>
</evidence>
<dbReference type="EMBL" id="BJLY01000002">
    <property type="protein sequence ID" value="GEB03934.1"/>
    <property type="molecule type" value="Genomic_DNA"/>
</dbReference>
<keyword evidence="3" id="KW-1185">Reference proteome</keyword>
<evidence type="ECO:0000256" key="1">
    <source>
        <dbReference type="SAM" id="SignalP"/>
    </source>
</evidence>
<organism evidence="2 3">
    <name type="scientific">Gluconobacter roseus NBRC 3990</name>
    <dbReference type="NCBI Taxonomy" id="1307950"/>
    <lineage>
        <taxon>Bacteria</taxon>
        <taxon>Pseudomonadati</taxon>
        <taxon>Pseudomonadota</taxon>
        <taxon>Alphaproteobacteria</taxon>
        <taxon>Acetobacterales</taxon>
        <taxon>Acetobacteraceae</taxon>
        <taxon>Gluconobacter</taxon>
    </lineage>
</organism>
<comment type="caution">
    <text evidence="2">The sequence shown here is derived from an EMBL/GenBank/DDBJ whole genome shotgun (WGS) entry which is preliminary data.</text>
</comment>
<keyword evidence="1" id="KW-0732">Signal</keyword>
<protein>
    <submittedName>
        <fullName evidence="2">Uncharacterized protein</fullName>
    </submittedName>
</protein>
<feature type="chain" id="PRO_5022697763" evidence="1">
    <location>
        <begin position="19"/>
        <end position="321"/>
    </location>
</feature>
<dbReference type="STRING" id="586239.AD943_08740"/>
<gene>
    <name evidence="2" type="ORF">GRO01_15100</name>
</gene>
<reference evidence="2 3" key="1">
    <citation type="submission" date="2019-06" db="EMBL/GenBank/DDBJ databases">
        <title>Whole genome shotgun sequence of Gluconobacter roseus NBRC 3990.</title>
        <authorList>
            <person name="Hosoyama A."/>
            <person name="Uohara A."/>
            <person name="Ohji S."/>
            <person name="Ichikawa N."/>
        </authorList>
    </citation>
    <scope>NUCLEOTIDE SEQUENCE [LARGE SCALE GENOMIC DNA]</scope>
    <source>
        <strain evidence="2 3">NBRC 3990</strain>
    </source>
</reference>